<dbReference type="Proteomes" id="UP000076154">
    <property type="component" value="Unassembled WGS sequence"/>
</dbReference>
<evidence type="ECO:0000256" key="5">
    <source>
        <dbReference type="ARBA" id="ARBA00022840"/>
    </source>
</evidence>
<evidence type="ECO:0000256" key="9">
    <source>
        <dbReference type="SAM" id="Phobius"/>
    </source>
</evidence>
<keyword evidence="11" id="KW-1185">Reference proteome</keyword>
<dbReference type="InterPro" id="IPR036640">
    <property type="entry name" value="ABC1_TM_sf"/>
</dbReference>
<dbReference type="OrthoDB" id="6500128at2759"/>
<dbReference type="Gene3D" id="1.20.1560.10">
    <property type="entry name" value="ABC transporter type 1, transmembrane domain"/>
    <property type="match status" value="1"/>
</dbReference>
<keyword evidence="4" id="KW-0547">Nucleotide-binding</keyword>
<feature type="transmembrane region" description="Helical" evidence="9">
    <location>
        <begin position="76"/>
        <end position="99"/>
    </location>
</feature>
<feature type="transmembrane region" description="Helical" evidence="9">
    <location>
        <begin position="12"/>
        <end position="36"/>
    </location>
</feature>
<evidence type="ECO:0000256" key="8">
    <source>
        <dbReference type="SAM" id="MobiDB-lite"/>
    </source>
</evidence>
<keyword evidence="6 9" id="KW-1133">Transmembrane helix</keyword>
<keyword evidence="3 9" id="KW-0812">Transmembrane</keyword>
<accession>A0A369JYK3</accession>
<dbReference type="InParanoid" id="A0A369JYK3"/>
<proteinExistence type="inferred from homology"/>
<evidence type="ECO:0000313" key="10">
    <source>
        <dbReference type="EMBL" id="RDB26412.1"/>
    </source>
</evidence>
<dbReference type="STRING" id="39966.A0A369JYK3"/>
<reference evidence="10" key="1">
    <citation type="submission" date="2018-04" db="EMBL/GenBank/DDBJ databases">
        <title>Whole genome sequencing of Hypsizygus marmoreus.</title>
        <authorList>
            <person name="Choi I.-G."/>
            <person name="Min B."/>
            <person name="Kim J.-G."/>
            <person name="Kim S."/>
            <person name="Oh Y.-L."/>
            <person name="Kong W.-S."/>
            <person name="Park H."/>
            <person name="Jeong J."/>
            <person name="Song E.-S."/>
        </authorList>
    </citation>
    <scope>NUCLEOTIDE SEQUENCE [LARGE SCALE GENOMIC DNA]</scope>
    <source>
        <strain evidence="10">51987-8</strain>
    </source>
</reference>
<comment type="caution">
    <text evidence="10">The sequence shown here is derived from an EMBL/GenBank/DDBJ whole genome shotgun (WGS) entry which is preliminary data.</text>
</comment>
<organism evidence="10 11">
    <name type="scientific">Hypsizygus marmoreus</name>
    <name type="common">White beech mushroom</name>
    <name type="synonym">Agaricus marmoreus</name>
    <dbReference type="NCBI Taxonomy" id="39966"/>
    <lineage>
        <taxon>Eukaryota</taxon>
        <taxon>Fungi</taxon>
        <taxon>Dikarya</taxon>
        <taxon>Basidiomycota</taxon>
        <taxon>Agaricomycotina</taxon>
        <taxon>Agaricomycetes</taxon>
        <taxon>Agaricomycetidae</taxon>
        <taxon>Agaricales</taxon>
        <taxon>Tricholomatineae</taxon>
        <taxon>Lyophyllaceae</taxon>
        <taxon>Hypsizygus</taxon>
    </lineage>
</organism>
<comment type="subcellular location">
    <subcellularLocation>
        <location evidence="1">Membrane</location>
        <topology evidence="1">Multi-pass membrane protein</topology>
    </subcellularLocation>
</comment>
<name>A0A369JYK3_HYPMA</name>
<gene>
    <name evidence="10" type="ORF">Hypma_006958</name>
</gene>
<keyword evidence="7 9" id="KW-0472">Membrane</keyword>
<dbReference type="GO" id="GO:0016020">
    <property type="term" value="C:membrane"/>
    <property type="evidence" value="ECO:0007669"/>
    <property type="project" value="UniProtKB-SubCell"/>
</dbReference>
<dbReference type="EMBL" id="LUEZ02000040">
    <property type="protein sequence ID" value="RDB26412.1"/>
    <property type="molecule type" value="Genomic_DNA"/>
</dbReference>
<evidence type="ECO:0000256" key="3">
    <source>
        <dbReference type="ARBA" id="ARBA00022692"/>
    </source>
</evidence>
<dbReference type="InterPro" id="IPR050173">
    <property type="entry name" value="ABC_transporter_C-like"/>
</dbReference>
<evidence type="ECO:0000256" key="2">
    <source>
        <dbReference type="ARBA" id="ARBA00009726"/>
    </source>
</evidence>
<dbReference type="AlphaFoldDB" id="A0A369JYK3"/>
<evidence type="ECO:0000256" key="6">
    <source>
        <dbReference type="ARBA" id="ARBA00022989"/>
    </source>
</evidence>
<dbReference type="GO" id="GO:0042626">
    <property type="term" value="F:ATPase-coupled transmembrane transporter activity"/>
    <property type="evidence" value="ECO:0007669"/>
    <property type="project" value="TreeGrafter"/>
</dbReference>
<keyword evidence="5" id="KW-0067">ATP-binding</keyword>
<feature type="region of interest" description="Disordered" evidence="8">
    <location>
        <begin position="134"/>
        <end position="158"/>
    </location>
</feature>
<dbReference type="PANTHER" id="PTHR24223:SF456">
    <property type="entry name" value="MULTIDRUG RESISTANCE-ASSOCIATED PROTEIN LETHAL(2)03659"/>
    <property type="match status" value="1"/>
</dbReference>
<dbReference type="GO" id="GO:0005524">
    <property type="term" value="F:ATP binding"/>
    <property type="evidence" value="ECO:0007669"/>
    <property type="project" value="UniProtKB-KW"/>
</dbReference>
<evidence type="ECO:0000256" key="7">
    <source>
        <dbReference type="ARBA" id="ARBA00023136"/>
    </source>
</evidence>
<dbReference type="PANTHER" id="PTHR24223">
    <property type="entry name" value="ATP-BINDING CASSETTE SUB-FAMILY C"/>
    <property type="match status" value="1"/>
</dbReference>
<sequence>MRQLPVHILPSPFGFIFFLPPAAIARSAFIAIVNFIPILASILSFIKYVLTGHELNVTIIFSSLQLFNIIRAPLLFFPFVLSSLTDALVALGWILKFLLSEELADPYLIDYAQKQAVSVDGNFTWETAGKLEEGKFDHGKGDGTRGDRGSNDGRKGAKGVILPTSSDRKVGKELEMGSEKEKLFELINLKFSMPKGAFVAIVGRVGSGKVCAHIALTNCMNGLLLLAKSRARSFGC</sequence>
<evidence type="ECO:0000256" key="1">
    <source>
        <dbReference type="ARBA" id="ARBA00004141"/>
    </source>
</evidence>
<feature type="compositionally biased region" description="Basic and acidic residues" evidence="8">
    <location>
        <begin position="134"/>
        <end position="155"/>
    </location>
</feature>
<protein>
    <submittedName>
        <fullName evidence="10">Uncharacterized protein</fullName>
    </submittedName>
</protein>
<comment type="similarity">
    <text evidence="2">Belongs to the ABC transporter superfamily. ABCC family. Conjugate transporter (TC 3.A.1.208) subfamily.</text>
</comment>
<evidence type="ECO:0000256" key="4">
    <source>
        <dbReference type="ARBA" id="ARBA00022741"/>
    </source>
</evidence>
<evidence type="ECO:0000313" key="11">
    <source>
        <dbReference type="Proteomes" id="UP000076154"/>
    </source>
</evidence>